<evidence type="ECO:0000313" key="1">
    <source>
        <dbReference type="EMBL" id="MDB8741049.1"/>
    </source>
</evidence>
<dbReference type="AlphaFoldDB" id="A0AAW6E1X1"/>
<dbReference type="RefSeq" id="WP_195551089.1">
    <property type="nucleotide sequence ID" value="NZ_JADMNX010000002.1"/>
</dbReference>
<dbReference type="Gene3D" id="3.90.1530.10">
    <property type="entry name" value="Conserved hypothetical protein from pyrococcus furiosus pfu- 392566-001, ParB domain"/>
    <property type="match status" value="1"/>
</dbReference>
<accession>A0AAW6E1X1</accession>
<name>A0AAW6E1X1_9FIRM</name>
<protein>
    <recommendedName>
        <fullName evidence="3">ParB/Sulfiredoxin domain-containing protein</fullName>
    </recommendedName>
</protein>
<evidence type="ECO:0000313" key="2">
    <source>
        <dbReference type="Proteomes" id="UP001211421"/>
    </source>
</evidence>
<sequence length="184" mass="21081">MAHRFNNIKVFRSRMAAQAIPIPVSNIMLTDSIHKKPIDTEKLGTKDNLVVIVRRNSRDTYSLITGRRDYEIAKRDGVATINAIVVNISRPAFMSNFKKLIDVDKVYIPRDFMNHPPKKEKIDRVICFYNYYGIFDSPITIKLDAKGNKILKDGYARYIAAKKLGVTQIPYKIIGRGVHNAKNR</sequence>
<organism evidence="1 2">
    <name type="scientific">Ruminococcus bicirculans</name>
    <name type="common">ex Wegman et al. 2014</name>
    <dbReference type="NCBI Taxonomy" id="1160721"/>
    <lineage>
        <taxon>Bacteria</taxon>
        <taxon>Bacillati</taxon>
        <taxon>Bacillota</taxon>
        <taxon>Clostridia</taxon>
        <taxon>Eubacteriales</taxon>
        <taxon>Oscillospiraceae</taxon>
        <taxon>Ruminococcus</taxon>
    </lineage>
</organism>
<comment type="caution">
    <text evidence="1">The sequence shown here is derived from an EMBL/GenBank/DDBJ whole genome shotgun (WGS) entry which is preliminary data.</text>
</comment>
<reference evidence="1" key="1">
    <citation type="submission" date="2023-01" db="EMBL/GenBank/DDBJ databases">
        <title>Human gut microbiome strain richness.</title>
        <authorList>
            <person name="Chen-Liaw A."/>
        </authorList>
    </citation>
    <scope>NUCLEOTIDE SEQUENCE</scope>
    <source>
        <strain evidence="1">D59st1_B8_D59t2_181005</strain>
    </source>
</reference>
<dbReference type="EMBL" id="JAQMLS010000002">
    <property type="protein sequence ID" value="MDB8741049.1"/>
    <property type="molecule type" value="Genomic_DNA"/>
</dbReference>
<proteinExistence type="predicted"/>
<dbReference type="Proteomes" id="UP001211421">
    <property type="component" value="Unassembled WGS sequence"/>
</dbReference>
<gene>
    <name evidence="1" type="ORF">PNV70_03055</name>
</gene>
<evidence type="ECO:0008006" key="3">
    <source>
        <dbReference type="Google" id="ProtNLM"/>
    </source>
</evidence>